<dbReference type="Proteomes" id="UP000660680">
    <property type="component" value="Unassembled WGS sequence"/>
</dbReference>
<keyword evidence="1" id="KW-0949">S-adenosyl-L-methionine</keyword>
<evidence type="ECO:0000256" key="2">
    <source>
        <dbReference type="ARBA" id="ARBA00024035"/>
    </source>
</evidence>
<dbReference type="AlphaFoldDB" id="A0A918G541"/>
<dbReference type="Pfam" id="PF01887">
    <property type="entry name" value="SAM_HAT_N"/>
    <property type="match status" value="1"/>
</dbReference>
<evidence type="ECO:0000313" key="6">
    <source>
        <dbReference type="Proteomes" id="UP000660680"/>
    </source>
</evidence>
<dbReference type="Gene3D" id="3.40.50.10790">
    <property type="entry name" value="S-adenosyl-l-methionine hydroxide adenosyltransferase, N-terminal"/>
    <property type="match status" value="1"/>
</dbReference>
<evidence type="ECO:0000256" key="1">
    <source>
        <dbReference type="ARBA" id="ARBA00022691"/>
    </source>
</evidence>
<dbReference type="SUPFAM" id="SSF101852">
    <property type="entry name" value="Bacterial fluorinating enzyme, C-terminal domain"/>
    <property type="match status" value="1"/>
</dbReference>
<dbReference type="InterPro" id="IPR046470">
    <property type="entry name" value="SAM_HAT_C"/>
</dbReference>
<organism evidence="5 6">
    <name type="scientific">Actinokineospora fastidiosa</name>
    <dbReference type="NCBI Taxonomy" id="1816"/>
    <lineage>
        <taxon>Bacteria</taxon>
        <taxon>Bacillati</taxon>
        <taxon>Actinomycetota</taxon>
        <taxon>Actinomycetes</taxon>
        <taxon>Pseudonocardiales</taxon>
        <taxon>Pseudonocardiaceae</taxon>
        <taxon>Actinokineospora</taxon>
    </lineage>
</organism>
<dbReference type="PIRSF" id="PIRSF006779">
    <property type="entry name" value="UCP006779"/>
    <property type="match status" value="1"/>
</dbReference>
<protein>
    <recommendedName>
        <fullName evidence="7">SAM-dependent chlorinase/fluorinase</fullName>
    </recommendedName>
</protein>
<dbReference type="InterPro" id="IPR023228">
    <property type="entry name" value="SAM_OH_AdoTrfase_N_sf"/>
</dbReference>
<evidence type="ECO:0008006" key="7">
    <source>
        <dbReference type="Google" id="ProtNLM"/>
    </source>
</evidence>
<accession>A0A918G541</accession>
<feature type="domain" description="S-adenosyl-l-methionine hydroxide adenosyltransferase C-terminal" evidence="4">
    <location>
        <begin position="175"/>
        <end position="260"/>
    </location>
</feature>
<dbReference type="InterPro" id="IPR046469">
    <property type="entry name" value="SAM_HAT_N"/>
</dbReference>
<sequence>MAYDWISFTTDYGLADGFPAICEGVIARIAPNARVLHVTHHVPAQDVRRGAEVLAQAVPYLPPGVHLAVVDPGVGTARRAVAVATLGGVLVGPDNGLLVPAAEALGGMVAAVELTEHRLEPVSPTFHGRDVFAPAAAHLALGRPLGELGPEVDPGALVRLPAPVTSAVPGRLTTEVLGADGFGNVQLAAVGPDLATAGAAPGSGVHVEIGGRSVEAVVGRTFGDVAAGAAVVLLDSAGRVAVAVNGGSAQAVFGGRAGDRAVVLVER</sequence>
<dbReference type="SUPFAM" id="SSF102522">
    <property type="entry name" value="Bacterial fluorinating enzyme, N-terminal domain"/>
    <property type="match status" value="1"/>
</dbReference>
<dbReference type="InterPro" id="IPR002747">
    <property type="entry name" value="SAM_OH_AdoTrfase"/>
</dbReference>
<dbReference type="PANTHER" id="PTHR35092:SF1">
    <property type="entry name" value="CHLORINASE MJ1651"/>
    <property type="match status" value="1"/>
</dbReference>
<name>A0A918G541_9PSEU</name>
<dbReference type="PANTHER" id="PTHR35092">
    <property type="entry name" value="CHLORINASE MJ1651"/>
    <property type="match status" value="1"/>
</dbReference>
<evidence type="ECO:0000259" key="4">
    <source>
        <dbReference type="Pfam" id="PF20257"/>
    </source>
</evidence>
<feature type="domain" description="S-adenosyl-l-methionine hydroxide adenosyltransferase N-terminal" evidence="3">
    <location>
        <begin position="6"/>
        <end position="149"/>
    </location>
</feature>
<comment type="similarity">
    <text evidence="2">Belongs to the SAM hydrolase / SAM-dependent halogenase family.</text>
</comment>
<proteinExistence type="inferred from homology"/>
<reference evidence="5" key="1">
    <citation type="journal article" date="2014" name="Int. J. Syst. Evol. Microbiol.">
        <title>Complete genome sequence of Corynebacterium casei LMG S-19264T (=DSM 44701T), isolated from a smear-ripened cheese.</title>
        <authorList>
            <consortium name="US DOE Joint Genome Institute (JGI-PGF)"/>
            <person name="Walter F."/>
            <person name="Albersmeier A."/>
            <person name="Kalinowski J."/>
            <person name="Ruckert C."/>
        </authorList>
    </citation>
    <scope>NUCLEOTIDE SEQUENCE</scope>
    <source>
        <strain evidence="5">JCM 3276</strain>
    </source>
</reference>
<evidence type="ECO:0000313" key="5">
    <source>
        <dbReference type="EMBL" id="GGS19975.1"/>
    </source>
</evidence>
<comment type="caution">
    <text evidence="5">The sequence shown here is derived from an EMBL/GenBank/DDBJ whole genome shotgun (WGS) entry which is preliminary data.</text>
</comment>
<reference evidence="5" key="2">
    <citation type="submission" date="2020-09" db="EMBL/GenBank/DDBJ databases">
        <authorList>
            <person name="Sun Q."/>
            <person name="Ohkuma M."/>
        </authorList>
    </citation>
    <scope>NUCLEOTIDE SEQUENCE</scope>
    <source>
        <strain evidence="5">JCM 3276</strain>
    </source>
</reference>
<dbReference type="Pfam" id="PF20257">
    <property type="entry name" value="SAM_HAT_C"/>
    <property type="match status" value="1"/>
</dbReference>
<dbReference type="InterPro" id="IPR023227">
    <property type="entry name" value="SAM_OH_AdoTrfase_C_sf"/>
</dbReference>
<dbReference type="RefSeq" id="WP_189209123.1">
    <property type="nucleotide sequence ID" value="NZ_BMRB01000001.1"/>
</dbReference>
<keyword evidence="6" id="KW-1185">Reference proteome</keyword>
<dbReference type="EMBL" id="BMRB01000001">
    <property type="protein sequence ID" value="GGS19975.1"/>
    <property type="molecule type" value="Genomic_DNA"/>
</dbReference>
<dbReference type="Gene3D" id="2.40.30.90">
    <property type="entry name" value="Bacterial fluorinating enzyme like"/>
    <property type="match status" value="1"/>
</dbReference>
<gene>
    <name evidence="5" type="ORF">GCM10010171_10750</name>
</gene>
<evidence type="ECO:0000259" key="3">
    <source>
        <dbReference type="Pfam" id="PF01887"/>
    </source>
</evidence>